<keyword evidence="2" id="KW-0808">Transferase</keyword>
<keyword evidence="5" id="KW-1185">Reference proteome</keyword>
<organism evidence="4 5">
    <name type="scientific">Kiloniella laminariae</name>
    <dbReference type="NCBI Taxonomy" id="454162"/>
    <lineage>
        <taxon>Bacteria</taxon>
        <taxon>Pseudomonadati</taxon>
        <taxon>Pseudomonadota</taxon>
        <taxon>Alphaproteobacteria</taxon>
        <taxon>Rhodospirillales</taxon>
        <taxon>Kiloniellaceae</taxon>
        <taxon>Kiloniella</taxon>
    </lineage>
</organism>
<evidence type="ECO:0000313" key="4">
    <source>
        <dbReference type="EMBL" id="MCZ4279614.1"/>
    </source>
</evidence>
<dbReference type="SUPFAM" id="SSF53335">
    <property type="entry name" value="S-adenosyl-L-methionine-dependent methyltransferases"/>
    <property type="match status" value="1"/>
</dbReference>
<dbReference type="GO" id="GO:0032259">
    <property type="term" value="P:methylation"/>
    <property type="evidence" value="ECO:0007669"/>
    <property type="project" value="UniProtKB-KW"/>
</dbReference>
<evidence type="ECO:0000256" key="2">
    <source>
        <dbReference type="ARBA" id="ARBA00022679"/>
    </source>
</evidence>
<gene>
    <name evidence="4" type="ORF">O4H49_02415</name>
</gene>
<sequence>MTTSPFADPLLAALYDLQNPWGPDCDFYMALAAELGKGKAPAPLRILDIGCGTGLLTTALAQAGHDVTGLDPAAPMLDIARQRPGGDAVRWVEGTAESLQDHCPEDHCPEDPCPERDPDQLPMIFDLVIMSGHVFQVFQNDTALQSTLQVIRQQLARDGHLAFESRNPLARAWENWTKEQTTEHFSLEREDRNETVELWHDNVQKQSDLVNFTSCYRFVGQQEKAQGTTHSTLRFLHREELLQQLDAAGFQVENLYGSWDHSPYVDDSREIIVIARPKA</sequence>
<evidence type="ECO:0000256" key="3">
    <source>
        <dbReference type="ARBA" id="ARBA00022691"/>
    </source>
</evidence>
<reference evidence="4" key="1">
    <citation type="submission" date="2022-12" db="EMBL/GenBank/DDBJ databases">
        <title>Bacterial isolates from different developmental stages of Nematostella vectensis.</title>
        <authorList>
            <person name="Fraune S."/>
        </authorList>
    </citation>
    <scope>NUCLEOTIDE SEQUENCE</scope>
    <source>
        <strain evidence="4">G21630-S1</strain>
    </source>
</reference>
<comment type="caution">
    <text evidence="4">The sequence shown here is derived from an EMBL/GenBank/DDBJ whole genome shotgun (WGS) entry which is preliminary data.</text>
</comment>
<dbReference type="Proteomes" id="UP001069802">
    <property type="component" value="Unassembled WGS sequence"/>
</dbReference>
<dbReference type="PANTHER" id="PTHR43464">
    <property type="entry name" value="METHYLTRANSFERASE"/>
    <property type="match status" value="1"/>
</dbReference>
<evidence type="ECO:0000256" key="1">
    <source>
        <dbReference type="ARBA" id="ARBA00022603"/>
    </source>
</evidence>
<keyword evidence="1 4" id="KW-0489">Methyltransferase</keyword>
<dbReference type="InterPro" id="IPR029063">
    <property type="entry name" value="SAM-dependent_MTases_sf"/>
</dbReference>
<dbReference type="RefSeq" id="WP_269421814.1">
    <property type="nucleotide sequence ID" value="NZ_JAPWGY010000001.1"/>
</dbReference>
<accession>A0ABT4LEU5</accession>
<dbReference type="GO" id="GO:0008168">
    <property type="term" value="F:methyltransferase activity"/>
    <property type="evidence" value="ECO:0007669"/>
    <property type="project" value="UniProtKB-KW"/>
</dbReference>
<dbReference type="Gene3D" id="3.40.50.150">
    <property type="entry name" value="Vaccinia Virus protein VP39"/>
    <property type="match status" value="1"/>
</dbReference>
<dbReference type="EMBL" id="JAPWGY010000001">
    <property type="protein sequence ID" value="MCZ4279614.1"/>
    <property type="molecule type" value="Genomic_DNA"/>
</dbReference>
<keyword evidence="3" id="KW-0949">S-adenosyl-L-methionine</keyword>
<evidence type="ECO:0000313" key="5">
    <source>
        <dbReference type="Proteomes" id="UP001069802"/>
    </source>
</evidence>
<dbReference type="Pfam" id="PF13489">
    <property type="entry name" value="Methyltransf_23"/>
    <property type="match status" value="1"/>
</dbReference>
<dbReference type="PANTHER" id="PTHR43464:SF19">
    <property type="entry name" value="UBIQUINONE BIOSYNTHESIS O-METHYLTRANSFERASE, MITOCHONDRIAL"/>
    <property type="match status" value="1"/>
</dbReference>
<name>A0ABT4LEU5_9PROT</name>
<protein>
    <submittedName>
        <fullName evidence="4">Methyltransferase domain-containing protein</fullName>
    </submittedName>
</protein>
<dbReference type="CDD" id="cd02440">
    <property type="entry name" value="AdoMet_MTases"/>
    <property type="match status" value="1"/>
</dbReference>
<proteinExistence type="predicted"/>